<comment type="similarity">
    <text evidence="1">Belongs to the HdrC family.</text>
</comment>
<sequence length="470" mass="53422">MHKLEFRLGDTSNLKPLKAPEGLVVKLQKKAGIESPADKYSYVEKRLREEYGRNRNIKIAVDTCVHCGACIDACPTYLTTKDLRNSPVGRAELLRDIIKRRKKVNDDVLELLYTYYWQCLTCRRCGYVCPFGIDQADITRVVRGVLFEAGLVSRYAAMTIDKHIDTGNNMGITPAATINILTYFANEIKSEKGVDIEYYVYRHDQKKMLKFKGAELVGEVERSQWPEAIMYVSSADLFLNTETLKGCLAFLHAIKLPFVINTRSVEVANFGLWTHEKLMKLIAQHYIDAAKELGAKMAIFGECGHGWRAFKNVVAPVLEREGIKTYHIHHLVVRAIREGRIKLNPEANGDILYMYQDPCQYSRGGDLIDEPRFIMNHVVKKWVECPQNRQLNWCCGGQAGMLADELKPLRLQYAKLWYECAINAGAQHVVRPCSMCKGTLNGVIEELNKMYGKSLTFGGVMDLVYKALVF</sequence>
<dbReference type="GO" id="GO:0051539">
    <property type="term" value="F:4 iron, 4 sulfur cluster binding"/>
    <property type="evidence" value="ECO:0007669"/>
    <property type="project" value="UniProtKB-KW"/>
</dbReference>
<keyword evidence="4" id="KW-0560">Oxidoreductase</keyword>
<dbReference type="InterPro" id="IPR004017">
    <property type="entry name" value="Cys_rich_dom"/>
</dbReference>
<dbReference type="EMBL" id="DUJP01000032">
    <property type="protein sequence ID" value="HII47654.1"/>
    <property type="molecule type" value="Genomic_DNA"/>
</dbReference>
<evidence type="ECO:0000256" key="3">
    <source>
        <dbReference type="ARBA" id="ARBA00022723"/>
    </source>
</evidence>
<dbReference type="RefSeq" id="WP_011007885.1">
    <property type="nucleotide sequence ID" value="NZ_DUJP01000032.1"/>
</dbReference>
<proteinExistence type="inferred from homology"/>
<dbReference type="Pfam" id="PF13183">
    <property type="entry name" value="Fer4_8"/>
    <property type="match status" value="1"/>
</dbReference>
<keyword evidence="5" id="KW-0408">Iron</keyword>
<dbReference type="PANTHER" id="PTHR43255:SF1">
    <property type="entry name" value="IRON-SULFUR-BINDING OXIDOREDUCTASE FADF-RELATED"/>
    <property type="match status" value="1"/>
</dbReference>
<evidence type="ECO:0000256" key="1">
    <source>
        <dbReference type="ARBA" id="ARBA00007097"/>
    </source>
</evidence>
<dbReference type="InterPro" id="IPR017900">
    <property type="entry name" value="4Fe4S_Fe_S_CS"/>
</dbReference>
<dbReference type="GO" id="GO:0016491">
    <property type="term" value="F:oxidoreductase activity"/>
    <property type="evidence" value="ECO:0007669"/>
    <property type="project" value="UniProtKB-KW"/>
</dbReference>
<reference evidence="8" key="1">
    <citation type="journal article" date="2020" name="bioRxiv">
        <title>A rank-normalized archaeal taxonomy based on genome phylogeny resolves widespread incomplete and uneven classifications.</title>
        <authorList>
            <person name="Rinke C."/>
            <person name="Chuvochina M."/>
            <person name="Mussig A.J."/>
            <person name="Chaumeil P.-A."/>
            <person name="Waite D.W."/>
            <person name="Whitman W.B."/>
            <person name="Parks D.H."/>
            <person name="Hugenholtz P."/>
        </authorList>
    </citation>
    <scope>NUCLEOTIDE SEQUENCE</scope>
    <source>
        <strain evidence="8">UBA8839</strain>
    </source>
</reference>
<comment type="caution">
    <text evidence="8">The sequence shown here is derived from an EMBL/GenBank/DDBJ whole genome shotgun (WGS) entry which is preliminary data.</text>
</comment>
<dbReference type="Pfam" id="PF02754">
    <property type="entry name" value="CCG"/>
    <property type="match status" value="1"/>
</dbReference>
<dbReference type="OMA" id="CGGQAGM"/>
<dbReference type="AlphaFoldDB" id="A0A832T1T7"/>
<accession>A0A832T1T7</accession>
<dbReference type="InterPro" id="IPR009051">
    <property type="entry name" value="Helical_ferredxn"/>
</dbReference>
<dbReference type="Proteomes" id="UP000651120">
    <property type="component" value="Unassembled WGS sequence"/>
</dbReference>
<organism evidence="8 9">
    <name type="scientific">Pyrobaculum aerophilum</name>
    <dbReference type="NCBI Taxonomy" id="13773"/>
    <lineage>
        <taxon>Archaea</taxon>
        <taxon>Thermoproteota</taxon>
        <taxon>Thermoprotei</taxon>
        <taxon>Thermoproteales</taxon>
        <taxon>Thermoproteaceae</taxon>
        <taxon>Pyrobaculum</taxon>
    </lineage>
</organism>
<dbReference type="GO" id="GO:0046872">
    <property type="term" value="F:metal ion binding"/>
    <property type="evidence" value="ECO:0007669"/>
    <property type="project" value="UniProtKB-KW"/>
</dbReference>
<dbReference type="PANTHER" id="PTHR43255">
    <property type="entry name" value="IRON-SULFUR-BINDING OXIDOREDUCTASE FADF-RELATED-RELATED"/>
    <property type="match status" value="1"/>
</dbReference>
<gene>
    <name evidence="8" type="ORF">HA333_09530</name>
</gene>
<keyword evidence="6" id="KW-0411">Iron-sulfur</keyword>
<evidence type="ECO:0000256" key="6">
    <source>
        <dbReference type="ARBA" id="ARBA00023014"/>
    </source>
</evidence>
<dbReference type="GeneID" id="1465651"/>
<evidence type="ECO:0000256" key="2">
    <source>
        <dbReference type="ARBA" id="ARBA00022485"/>
    </source>
</evidence>
<evidence type="ECO:0000256" key="4">
    <source>
        <dbReference type="ARBA" id="ARBA00023002"/>
    </source>
</evidence>
<evidence type="ECO:0000313" key="9">
    <source>
        <dbReference type="Proteomes" id="UP000651120"/>
    </source>
</evidence>
<dbReference type="InterPro" id="IPR017896">
    <property type="entry name" value="4Fe4S_Fe-S-bd"/>
</dbReference>
<feature type="domain" description="4Fe-4S ferredoxin-type" evidence="7">
    <location>
        <begin position="55"/>
        <end position="84"/>
    </location>
</feature>
<name>A0A832T1T7_9CREN</name>
<dbReference type="PROSITE" id="PS00198">
    <property type="entry name" value="4FE4S_FER_1"/>
    <property type="match status" value="2"/>
</dbReference>
<dbReference type="SUPFAM" id="SSF46548">
    <property type="entry name" value="alpha-helical ferredoxin"/>
    <property type="match status" value="1"/>
</dbReference>
<dbReference type="GO" id="GO:0005886">
    <property type="term" value="C:plasma membrane"/>
    <property type="evidence" value="ECO:0007669"/>
    <property type="project" value="TreeGrafter"/>
</dbReference>
<dbReference type="Gene3D" id="1.10.1060.10">
    <property type="entry name" value="Alpha-helical ferredoxin"/>
    <property type="match status" value="1"/>
</dbReference>
<evidence type="ECO:0000313" key="8">
    <source>
        <dbReference type="EMBL" id="HII47654.1"/>
    </source>
</evidence>
<evidence type="ECO:0000256" key="5">
    <source>
        <dbReference type="ARBA" id="ARBA00023004"/>
    </source>
</evidence>
<keyword evidence="3" id="KW-0479">Metal-binding</keyword>
<protein>
    <submittedName>
        <fullName evidence="8">(Fe-S)-binding protein</fullName>
    </submittedName>
</protein>
<dbReference type="PROSITE" id="PS51379">
    <property type="entry name" value="4FE4S_FER_2"/>
    <property type="match status" value="1"/>
</dbReference>
<evidence type="ECO:0000259" key="7">
    <source>
        <dbReference type="PROSITE" id="PS51379"/>
    </source>
</evidence>
<keyword evidence="2" id="KW-0004">4Fe-4S</keyword>
<dbReference type="InterPro" id="IPR051460">
    <property type="entry name" value="HdrC_iron-sulfur_subunit"/>
</dbReference>